<reference evidence="16 17" key="1">
    <citation type="submission" date="2016-02" db="EMBL/GenBank/DDBJ databases">
        <title>Comparative genomic and transcriptomic foundation for Pichia pastoris.</title>
        <authorList>
            <person name="Love K.R."/>
            <person name="Shah K.A."/>
            <person name="Whittaker C.A."/>
            <person name="Wu J."/>
            <person name="Bartlett M.C."/>
            <person name="Ma D."/>
            <person name="Leeson R.L."/>
            <person name="Priest M."/>
            <person name="Young S.K."/>
            <person name="Love J.C."/>
        </authorList>
    </citation>
    <scope>NUCLEOTIDE SEQUENCE [LARGE SCALE GENOMIC DNA]</scope>
    <source>
        <strain evidence="16 17">ATCC 28485</strain>
    </source>
</reference>
<evidence type="ECO:0000256" key="5">
    <source>
        <dbReference type="ARBA" id="ARBA00022862"/>
    </source>
</evidence>
<keyword evidence="8" id="KW-0539">Nucleus</keyword>
<dbReference type="InterPro" id="IPR036249">
    <property type="entry name" value="Thioredoxin-like_sf"/>
</dbReference>
<keyword evidence="6" id="KW-0560">Oxidoreductase</keyword>
<dbReference type="InterPro" id="IPR050924">
    <property type="entry name" value="Peroxiredoxin_BCP/PrxQ"/>
</dbReference>
<dbReference type="PROSITE" id="PS51352">
    <property type="entry name" value="THIOREDOXIN_2"/>
    <property type="match status" value="1"/>
</dbReference>
<comment type="similarity">
    <text evidence="11">Belongs to the peroxiredoxin family. BCP/PrxQ subfamily.</text>
</comment>
<evidence type="ECO:0000256" key="8">
    <source>
        <dbReference type="ARBA" id="ARBA00023242"/>
    </source>
</evidence>
<dbReference type="PANTHER" id="PTHR42801">
    <property type="entry name" value="THIOREDOXIN-DEPENDENT PEROXIDE REDUCTASE"/>
    <property type="match status" value="1"/>
</dbReference>
<dbReference type="SUPFAM" id="SSF52833">
    <property type="entry name" value="Thioredoxin-like"/>
    <property type="match status" value="1"/>
</dbReference>
<evidence type="ECO:0000256" key="2">
    <source>
        <dbReference type="ARBA" id="ARBA00011245"/>
    </source>
</evidence>
<dbReference type="Proteomes" id="UP000094565">
    <property type="component" value="Chromosome 1"/>
</dbReference>
<evidence type="ECO:0000256" key="4">
    <source>
        <dbReference type="ARBA" id="ARBA00022559"/>
    </source>
</evidence>
<dbReference type="GO" id="GO:0045454">
    <property type="term" value="P:cell redox homeostasis"/>
    <property type="evidence" value="ECO:0007669"/>
    <property type="project" value="TreeGrafter"/>
</dbReference>
<dbReference type="OrthoDB" id="338622at2759"/>
<evidence type="ECO:0000313" key="17">
    <source>
        <dbReference type="Proteomes" id="UP000094565"/>
    </source>
</evidence>
<keyword evidence="9" id="KW-0676">Redox-active center</keyword>
<proteinExistence type="inferred from homology"/>
<dbReference type="EMBL" id="CP014584">
    <property type="protein sequence ID" value="ANZ73931.1"/>
    <property type="molecule type" value="Genomic_DNA"/>
</dbReference>
<evidence type="ECO:0000256" key="12">
    <source>
        <dbReference type="ARBA" id="ARBA00049091"/>
    </source>
</evidence>
<organism evidence="16 17">
    <name type="scientific">Komagataella pastoris</name>
    <name type="common">Yeast</name>
    <name type="synonym">Pichia pastoris</name>
    <dbReference type="NCBI Taxonomy" id="4922"/>
    <lineage>
        <taxon>Eukaryota</taxon>
        <taxon>Fungi</taxon>
        <taxon>Dikarya</taxon>
        <taxon>Ascomycota</taxon>
        <taxon>Saccharomycotina</taxon>
        <taxon>Pichiomycetes</taxon>
        <taxon>Pichiales</taxon>
        <taxon>Pichiaceae</taxon>
        <taxon>Komagataella</taxon>
    </lineage>
</organism>
<comment type="catalytic activity">
    <reaction evidence="12">
        <text>a hydroperoxide + [thioredoxin]-dithiol = an alcohol + [thioredoxin]-disulfide + H2O</text>
        <dbReference type="Rhea" id="RHEA:62620"/>
        <dbReference type="Rhea" id="RHEA-COMP:10698"/>
        <dbReference type="Rhea" id="RHEA-COMP:10700"/>
        <dbReference type="ChEBI" id="CHEBI:15377"/>
        <dbReference type="ChEBI" id="CHEBI:29950"/>
        <dbReference type="ChEBI" id="CHEBI:30879"/>
        <dbReference type="ChEBI" id="CHEBI:35924"/>
        <dbReference type="ChEBI" id="CHEBI:50058"/>
        <dbReference type="EC" id="1.11.1.24"/>
    </reaction>
</comment>
<dbReference type="FunFam" id="3.40.30.10:FF:000157">
    <property type="entry name" value="DOT5p Nuclear thiol peroxidase"/>
    <property type="match status" value="1"/>
</dbReference>
<dbReference type="PANTHER" id="PTHR42801:SF23">
    <property type="entry name" value="PEROXIREDOXIN DOT5"/>
    <property type="match status" value="1"/>
</dbReference>
<gene>
    <name evidence="16" type="ORF">ATY40_BA7501384</name>
</gene>
<evidence type="ECO:0000256" key="1">
    <source>
        <dbReference type="ARBA" id="ARBA00004123"/>
    </source>
</evidence>
<feature type="compositionally biased region" description="Basic and acidic residues" evidence="14">
    <location>
        <begin position="40"/>
        <end position="50"/>
    </location>
</feature>
<keyword evidence="4" id="KW-0575">Peroxidase</keyword>
<evidence type="ECO:0000256" key="3">
    <source>
        <dbReference type="ARBA" id="ARBA00013017"/>
    </source>
</evidence>
<name>A0A1B2J7F6_PICPA</name>
<feature type="compositionally biased region" description="Polar residues" evidence="14">
    <location>
        <begin position="53"/>
        <end position="70"/>
    </location>
</feature>
<keyword evidence="5" id="KW-0049">Antioxidant</keyword>
<feature type="compositionally biased region" description="Basic residues" evidence="14">
    <location>
        <begin position="28"/>
        <end position="39"/>
    </location>
</feature>
<evidence type="ECO:0000256" key="13">
    <source>
        <dbReference type="ARBA" id="ARBA00077538"/>
    </source>
</evidence>
<evidence type="ECO:0000256" key="6">
    <source>
        <dbReference type="ARBA" id="ARBA00023002"/>
    </source>
</evidence>
<protein>
    <recommendedName>
        <fullName evidence="3">thioredoxin-dependent peroxiredoxin</fullName>
        <ecNumber evidence="3">1.11.1.24</ecNumber>
    </recommendedName>
    <alternativeName>
        <fullName evidence="13">Nuclear thiol peroxidase</fullName>
    </alternativeName>
    <alternativeName>
        <fullName evidence="10">Thioredoxin peroxidase</fullName>
    </alternativeName>
</protein>
<dbReference type="GO" id="GO:0008379">
    <property type="term" value="F:thioredoxin peroxidase activity"/>
    <property type="evidence" value="ECO:0007669"/>
    <property type="project" value="TreeGrafter"/>
</dbReference>
<dbReference type="EC" id="1.11.1.24" evidence="3"/>
<dbReference type="InterPro" id="IPR013766">
    <property type="entry name" value="Thioredoxin_domain"/>
</dbReference>
<dbReference type="Pfam" id="PF00578">
    <property type="entry name" value="AhpC-TSA"/>
    <property type="match status" value="1"/>
</dbReference>
<dbReference type="GO" id="GO:0005737">
    <property type="term" value="C:cytoplasm"/>
    <property type="evidence" value="ECO:0007669"/>
    <property type="project" value="TreeGrafter"/>
</dbReference>
<dbReference type="GO" id="GO:0034599">
    <property type="term" value="P:cellular response to oxidative stress"/>
    <property type="evidence" value="ECO:0007669"/>
    <property type="project" value="UniProtKB-ARBA"/>
</dbReference>
<keyword evidence="17" id="KW-1185">Reference proteome</keyword>
<comment type="subunit">
    <text evidence="2">Monomer.</text>
</comment>
<dbReference type="CDD" id="cd03017">
    <property type="entry name" value="PRX_BCP"/>
    <property type="match status" value="1"/>
</dbReference>
<dbReference type="InterPro" id="IPR000866">
    <property type="entry name" value="AhpC/TSA"/>
</dbReference>
<keyword evidence="7" id="KW-1015">Disulfide bond</keyword>
<dbReference type="AlphaFoldDB" id="A0A1B2J7F6"/>
<evidence type="ECO:0000256" key="9">
    <source>
        <dbReference type="ARBA" id="ARBA00023284"/>
    </source>
</evidence>
<feature type="region of interest" description="Disordered" evidence="14">
    <location>
        <begin position="1"/>
        <end position="70"/>
    </location>
</feature>
<feature type="compositionally biased region" description="Basic residues" evidence="14">
    <location>
        <begin position="1"/>
        <end position="10"/>
    </location>
</feature>
<evidence type="ECO:0000256" key="10">
    <source>
        <dbReference type="ARBA" id="ARBA00032824"/>
    </source>
</evidence>
<comment type="subcellular location">
    <subcellularLocation>
        <location evidence="1">Nucleus</location>
    </subcellularLocation>
</comment>
<evidence type="ECO:0000256" key="11">
    <source>
        <dbReference type="ARBA" id="ARBA00038489"/>
    </source>
</evidence>
<dbReference type="GO" id="GO:0005634">
    <property type="term" value="C:nucleus"/>
    <property type="evidence" value="ECO:0007669"/>
    <property type="project" value="UniProtKB-SubCell"/>
</dbReference>
<accession>A0A1B2J7F6</accession>
<evidence type="ECO:0000256" key="7">
    <source>
        <dbReference type="ARBA" id="ARBA00023157"/>
    </source>
</evidence>
<evidence type="ECO:0000256" key="14">
    <source>
        <dbReference type="SAM" id="MobiDB-lite"/>
    </source>
</evidence>
<dbReference type="Gene3D" id="3.40.30.10">
    <property type="entry name" value="Glutaredoxin"/>
    <property type="match status" value="1"/>
</dbReference>
<evidence type="ECO:0000259" key="15">
    <source>
        <dbReference type="PROSITE" id="PS51352"/>
    </source>
</evidence>
<feature type="domain" description="Thioredoxin" evidence="15">
    <location>
        <begin position="73"/>
        <end position="209"/>
    </location>
</feature>
<sequence length="220" mass="24038">MVRRSTRLAGKRGLEAEEEVKQEEKPNKKVTKQTKKVKIPKGDEQEHDVKPANGSSKSSKNTAVTVSASSPKLEVGDEISDLELVNQDSEPVKLKDLAAEKSILVIFAYPKASTPGCTRQAKGFGKNYEELKKYATVVGLSADSPTAQKNFINKQSLPYDLLSDPSREFIGLLGAKKQPKGVVRSHWIFVDGKLKVSQVGISPEKSVQSAYDQVLELAGK</sequence>
<evidence type="ECO:0000313" key="16">
    <source>
        <dbReference type="EMBL" id="ANZ73931.1"/>
    </source>
</evidence>